<dbReference type="SMART" id="SM01007">
    <property type="entry name" value="Aldolase_II"/>
    <property type="match status" value="1"/>
</dbReference>
<feature type="domain" description="Class II aldolase/adducin N-terminal" evidence="3">
    <location>
        <begin position="6"/>
        <end position="182"/>
    </location>
</feature>
<dbReference type="FunCoup" id="A0A545AUP2">
    <property type="interactions" value="20"/>
</dbReference>
<keyword evidence="1" id="KW-0479">Metal-binding</keyword>
<organism evidence="4 5">
    <name type="scientific">Cryptosporangium phraense</name>
    <dbReference type="NCBI Taxonomy" id="2593070"/>
    <lineage>
        <taxon>Bacteria</taxon>
        <taxon>Bacillati</taxon>
        <taxon>Actinomycetota</taxon>
        <taxon>Actinomycetes</taxon>
        <taxon>Cryptosporangiales</taxon>
        <taxon>Cryptosporangiaceae</taxon>
        <taxon>Cryptosporangium</taxon>
    </lineage>
</organism>
<dbReference type="SUPFAM" id="SSF53639">
    <property type="entry name" value="AraD/HMP-PK domain-like"/>
    <property type="match status" value="1"/>
</dbReference>
<dbReference type="PANTHER" id="PTHR22789:SF0">
    <property type="entry name" value="3-OXO-TETRONATE 4-PHOSPHATE DECARBOXYLASE-RELATED"/>
    <property type="match status" value="1"/>
</dbReference>
<dbReference type="InterPro" id="IPR036409">
    <property type="entry name" value="Aldolase_II/adducin_N_sf"/>
</dbReference>
<dbReference type="OrthoDB" id="9786287at2"/>
<evidence type="ECO:0000259" key="3">
    <source>
        <dbReference type="SMART" id="SM01007"/>
    </source>
</evidence>
<proteinExistence type="predicted"/>
<evidence type="ECO:0000256" key="1">
    <source>
        <dbReference type="ARBA" id="ARBA00022723"/>
    </source>
</evidence>
<dbReference type="GO" id="GO:0005829">
    <property type="term" value="C:cytosol"/>
    <property type="evidence" value="ECO:0007669"/>
    <property type="project" value="TreeGrafter"/>
</dbReference>
<evidence type="ECO:0000313" key="4">
    <source>
        <dbReference type="EMBL" id="TQS45059.1"/>
    </source>
</evidence>
<reference evidence="4 5" key="1">
    <citation type="submission" date="2019-07" db="EMBL/GenBank/DDBJ databases">
        <title>Cryptosporangium phraense sp. nov., isolated from plant litter.</title>
        <authorList>
            <person name="Suriyachadkun C."/>
        </authorList>
    </citation>
    <scope>NUCLEOTIDE SEQUENCE [LARGE SCALE GENOMIC DNA]</scope>
    <source>
        <strain evidence="4 5">A-T 5661</strain>
    </source>
</reference>
<dbReference type="GO" id="GO:0019323">
    <property type="term" value="P:pentose catabolic process"/>
    <property type="evidence" value="ECO:0007669"/>
    <property type="project" value="TreeGrafter"/>
</dbReference>
<sequence length="218" mass="22967">MTDVRSEVAGAARLLAANGLLIGTAGNVSVRHDDRVFATASGVDLAQCGPDDVTETDLTGQVVSGKLKPTSELDLHLAVYRQTFAQAVVHTHAPSATAVACATNRFASMPVLHYQQMLLGGELRIAEYRTFGTPELAAAVVDALTDRQAALMAHHGSVAIGSSLGKAVDNALLVEWLAALLLRVAQVADPQPLTEEQQYAVIEQAITLNYGSPQAVQE</sequence>
<dbReference type="Proteomes" id="UP000317982">
    <property type="component" value="Unassembled WGS sequence"/>
</dbReference>
<dbReference type="GO" id="GO:0046872">
    <property type="term" value="F:metal ion binding"/>
    <property type="evidence" value="ECO:0007669"/>
    <property type="project" value="UniProtKB-KW"/>
</dbReference>
<dbReference type="RefSeq" id="WP_142704508.1">
    <property type="nucleotide sequence ID" value="NZ_VIRS01000006.1"/>
</dbReference>
<evidence type="ECO:0000256" key="2">
    <source>
        <dbReference type="ARBA" id="ARBA00023239"/>
    </source>
</evidence>
<comment type="caution">
    <text evidence="4">The sequence shown here is derived from an EMBL/GenBank/DDBJ whole genome shotgun (WGS) entry which is preliminary data.</text>
</comment>
<dbReference type="EMBL" id="VIRS01000006">
    <property type="protein sequence ID" value="TQS45059.1"/>
    <property type="molecule type" value="Genomic_DNA"/>
</dbReference>
<evidence type="ECO:0000313" key="5">
    <source>
        <dbReference type="Proteomes" id="UP000317982"/>
    </source>
</evidence>
<accession>A0A545AUP2</accession>
<gene>
    <name evidence="4" type="ORF">FL583_11205</name>
</gene>
<name>A0A545AUP2_9ACTN</name>
<dbReference type="GO" id="GO:0016832">
    <property type="term" value="F:aldehyde-lyase activity"/>
    <property type="evidence" value="ECO:0007669"/>
    <property type="project" value="TreeGrafter"/>
</dbReference>
<keyword evidence="2" id="KW-0456">Lyase</keyword>
<dbReference type="Gene3D" id="3.40.225.10">
    <property type="entry name" value="Class II aldolase/adducin N-terminal domain"/>
    <property type="match status" value="1"/>
</dbReference>
<dbReference type="AlphaFoldDB" id="A0A545AUP2"/>
<dbReference type="InParanoid" id="A0A545AUP2"/>
<protein>
    <submittedName>
        <fullName evidence="4">Class II aldolase/adducin family protein</fullName>
    </submittedName>
</protein>
<dbReference type="InterPro" id="IPR050197">
    <property type="entry name" value="Aldolase_class_II_sugar_metab"/>
</dbReference>
<dbReference type="InterPro" id="IPR001303">
    <property type="entry name" value="Aldolase_II/adducin_N"/>
</dbReference>
<dbReference type="PANTHER" id="PTHR22789">
    <property type="entry name" value="FUCULOSE PHOSPHATE ALDOLASE"/>
    <property type="match status" value="1"/>
</dbReference>
<keyword evidence="5" id="KW-1185">Reference proteome</keyword>
<dbReference type="Pfam" id="PF00596">
    <property type="entry name" value="Aldolase_II"/>
    <property type="match status" value="1"/>
</dbReference>